<evidence type="ECO:0000313" key="2">
    <source>
        <dbReference type="EMBL" id="ATD08848.1"/>
    </source>
</evidence>
<evidence type="ECO:0000313" key="3">
    <source>
        <dbReference type="Proteomes" id="UP000016521"/>
    </source>
</evidence>
<feature type="signal peptide" evidence="1">
    <location>
        <begin position="1"/>
        <end position="24"/>
    </location>
</feature>
<accession>A0ABM6NIL8</accession>
<organism evidence="2 3">
    <name type="scientific">Pseudoalteromonas piscicida</name>
    <dbReference type="NCBI Taxonomy" id="43662"/>
    <lineage>
        <taxon>Bacteria</taxon>
        <taxon>Pseudomonadati</taxon>
        <taxon>Pseudomonadota</taxon>
        <taxon>Gammaproteobacteria</taxon>
        <taxon>Alteromonadales</taxon>
        <taxon>Pseudoalteromonadaceae</taxon>
        <taxon>Pseudoalteromonas</taxon>
    </lineage>
</organism>
<protein>
    <recommendedName>
        <fullName evidence="4">Lipoprotein</fullName>
    </recommendedName>
</protein>
<dbReference type="Proteomes" id="UP000016521">
    <property type="component" value="Chromosome I"/>
</dbReference>
<evidence type="ECO:0000256" key="1">
    <source>
        <dbReference type="SAM" id="SignalP"/>
    </source>
</evidence>
<evidence type="ECO:0008006" key="4">
    <source>
        <dbReference type="Google" id="ProtNLM"/>
    </source>
</evidence>
<gene>
    <name evidence="2" type="ORF">PPIS_a4184</name>
</gene>
<feature type="chain" id="PRO_5045548647" description="Lipoprotein" evidence="1">
    <location>
        <begin position="25"/>
        <end position="168"/>
    </location>
</feature>
<reference evidence="2 3" key="1">
    <citation type="submission" date="2015-06" db="EMBL/GenBank/DDBJ databases">
        <authorList>
            <person name="Xie B.-B."/>
            <person name="Rong J.-C."/>
            <person name="Qin Q.-L."/>
            <person name="Zhang Y.-Z."/>
        </authorList>
    </citation>
    <scope>NUCLEOTIDE SEQUENCE [LARGE SCALE GENOMIC DNA]</scope>
    <source>
        <strain evidence="2 3">JCM 20779</strain>
    </source>
</reference>
<sequence length="168" mass="18791">MKVTGLLKSLMLATLVSTSAISYAQAEGGLVQRAEAVAKAEGITMAELLDRSESGELDVNQRAAELNAEWGRCETYKYTKYASAKVDQEITLTNFSSFGGTCNSYFFTIERNYDGHDMELILYRDDREIDRGTHIGRYLPRGSYRLTLKNNGGGTSIRGGVRYEYREN</sequence>
<dbReference type="EMBL" id="CP011924">
    <property type="protein sequence ID" value="ATD08848.1"/>
    <property type="molecule type" value="Genomic_DNA"/>
</dbReference>
<proteinExistence type="predicted"/>
<dbReference type="RefSeq" id="WP_010368749.1">
    <property type="nucleotide sequence ID" value="NZ_CP011924.1"/>
</dbReference>
<name>A0ABM6NIL8_PSEO7</name>
<keyword evidence="3" id="KW-1185">Reference proteome</keyword>
<keyword evidence="1" id="KW-0732">Signal</keyword>